<dbReference type="GO" id="GO:0004618">
    <property type="term" value="F:phosphoglycerate kinase activity"/>
    <property type="evidence" value="ECO:0007669"/>
    <property type="project" value="UniProtKB-UniRule"/>
</dbReference>
<evidence type="ECO:0000256" key="15">
    <source>
        <dbReference type="PIRSR" id="PIRSR000724-2"/>
    </source>
</evidence>
<dbReference type="GO" id="GO:0006094">
    <property type="term" value="P:gluconeogenesis"/>
    <property type="evidence" value="ECO:0007669"/>
    <property type="project" value="TreeGrafter"/>
</dbReference>
<dbReference type="InterPro" id="IPR015911">
    <property type="entry name" value="Phosphoglycerate_kinase_CS"/>
</dbReference>
<dbReference type="FunFam" id="3.40.50.1260:FF:000031">
    <property type="entry name" value="Phosphoglycerate kinase 1"/>
    <property type="match status" value="1"/>
</dbReference>
<comment type="caution">
    <text evidence="13">Lacks conserved residue(s) required for the propagation of feature annotation.</text>
</comment>
<dbReference type="PROSITE" id="PS00111">
    <property type="entry name" value="PGLYCERATE_KINASE"/>
    <property type="match status" value="1"/>
</dbReference>
<dbReference type="PANTHER" id="PTHR11406:SF23">
    <property type="entry name" value="PHOSPHOGLYCERATE KINASE 1, CHLOROPLASTIC-RELATED"/>
    <property type="match status" value="1"/>
</dbReference>
<evidence type="ECO:0000256" key="13">
    <source>
        <dbReference type="HAMAP-Rule" id="MF_00145"/>
    </source>
</evidence>
<evidence type="ECO:0000256" key="11">
    <source>
        <dbReference type="ARBA" id="ARBA00022840"/>
    </source>
</evidence>
<comment type="caution">
    <text evidence="17">The sequence shown here is derived from an EMBL/GenBank/DDBJ whole genome shotgun (WGS) entry which is preliminary data.</text>
</comment>
<evidence type="ECO:0000256" key="2">
    <source>
        <dbReference type="ARBA" id="ARBA00004838"/>
    </source>
</evidence>
<protein>
    <recommendedName>
        <fullName evidence="6 13">Phosphoglycerate kinase</fullName>
        <ecNumber evidence="5 13">2.7.2.3</ecNumber>
    </recommendedName>
</protein>
<dbReference type="SUPFAM" id="SSF53748">
    <property type="entry name" value="Phosphoglycerate kinase"/>
    <property type="match status" value="1"/>
</dbReference>
<dbReference type="GO" id="GO:0005524">
    <property type="term" value="F:ATP binding"/>
    <property type="evidence" value="ECO:0007669"/>
    <property type="project" value="UniProtKB-KW"/>
</dbReference>
<keyword evidence="7 13" id="KW-0963">Cytoplasm</keyword>
<keyword evidence="10 13" id="KW-0418">Kinase</keyword>
<comment type="similarity">
    <text evidence="3 13 16">Belongs to the phosphoglycerate kinase family.</text>
</comment>
<evidence type="ECO:0000256" key="1">
    <source>
        <dbReference type="ARBA" id="ARBA00000642"/>
    </source>
</evidence>
<keyword evidence="11 13" id="KW-0067">ATP-binding</keyword>
<dbReference type="UniPathway" id="UPA00109">
    <property type="reaction ID" value="UER00185"/>
</dbReference>
<feature type="binding site" evidence="13 14">
    <location>
        <begin position="54"/>
        <end position="57"/>
    </location>
    <ligand>
        <name>substrate</name>
    </ligand>
</feature>
<evidence type="ECO:0000313" key="18">
    <source>
        <dbReference type="Proteomes" id="UP000033358"/>
    </source>
</evidence>
<evidence type="ECO:0000256" key="12">
    <source>
        <dbReference type="ARBA" id="ARBA00023152"/>
    </source>
</evidence>
<evidence type="ECO:0000256" key="10">
    <source>
        <dbReference type="ARBA" id="ARBA00022777"/>
    </source>
</evidence>
<comment type="subunit">
    <text evidence="4 13">Monomer.</text>
</comment>
<evidence type="ECO:0000256" key="5">
    <source>
        <dbReference type="ARBA" id="ARBA00013061"/>
    </source>
</evidence>
<feature type="binding site" evidence="13">
    <location>
        <begin position="337"/>
        <end position="340"/>
    </location>
    <ligand>
        <name>ATP</name>
        <dbReference type="ChEBI" id="CHEBI:30616"/>
    </ligand>
</feature>
<feature type="binding site" evidence="13">
    <location>
        <position position="103"/>
    </location>
    <ligand>
        <name>substrate</name>
    </ligand>
</feature>
<dbReference type="GO" id="GO:0006096">
    <property type="term" value="P:glycolytic process"/>
    <property type="evidence" value="ECO:0007669"/>
    <property type="project" value="UniProtKB-UniRule"/>
</dbReference>
<dbReference type="InterPro" id="IPR001576">
    <property type="entry name" value="Phosphoglycerate_kinase"/>
</dbReference>
<comment type="catalytic activity">
    <reaction evidence="1 13 16">
        <text>(2R)-3-phosphoglycerate + ATP = (2R)-3-phospho-glyceroyl phosphate + ADP</text>
        <dbReference type="Rhea" id="RHEA:14801"/>
        <dbReference type="ChEBI" id="CHEBI:30616"/>
        <dbReference type="ChEBI" id="CHEBI:57604"/>
        <dbReference type="ChEBI" id="CHEBI:58272"/>
        <dbReference type="ChEBI" id="CHEBI:456216"/>
        <dbReference type="EC" id="2.7.2.3"/>
    </reaction>
</comment>
<dbReference type="EC" id="2.7.2.3" evidence="5 13"/>
<feature type="binding site" evidence="14">
    <location>
        <position position="136"/>
    </location>
    <ligand>
        <name>(2R)-3-phosphoglycerate</name>
        <dbReference type="ChEBI" id="CHEBI:58272"/>
    </ligand>
</feature>
<organism evidence="17 18">
    <name type="scientific">Candidatus Arcanibacter lacustris</name>
    <dbReference type="NCBI Taxonomy" id="1607817"/>
    <lineage>
        <taxon>Bacteria</taxon>
        <taxon>Pseudomonadati</taxon>
        <taxon>Pseudomonadota</taxon>
        <taxon>Alphaproteobacteria</taxon>
        <taxon>Rickettsiales</taxon>
        <taxon>Candidatus Arcanibacter</taxon>
    </lineage>
</organism>
<dbReference type="Proteomes" id="UP000033358">
    <property type="component" value="Unassembled WGS sequence"/>
</dbReference>
<feature type="binding site" evidence="13 15">
    <location>
        <position position="307"/>
    </location>
    <ligand>
        <name>ATP</name>
        <dbReference type="ChEBI" id="CHEBI:30616"/>
    </ligand>
</feature>
<name>A0A0F5MNX8_9RICK</name>
<evidence type="ECO:0000256" key="14">
    <source>
        <dbReference type="PIRSR" id="PIRSR000724-1"/>
    </source>
</evidence>
<dbReference type="Pfam" id="PF00162">
    <property type="entry name" value="PGK"/>
    <property type="match status" value="1"/>
</dbReference>
<keyword evidence="18" id="KW-1185">Reference proteome</keyword>
<feature type="binding site" evidence="14">
    <location>
        <position position="103"/>
    </location>
    <ligand>
        <name>(2R)-3-phosphoglycerate</name>
        <dbReference type="ChEBI" id="CHEBI:58272"/>
    </ligand>
</feature>
<dbReference type="AlphaFoldDB" id="A0A0F5MNX8"/>
<dbReference type="InterPro" id="IPR036043">
    <property type="entry name" value="Phosphoglycerate_kinase_sf"/>
</dbReference>
<evidence type="ECO:0000313" key="17">
    <source>
        <dbReference type="EMBL" id="KKB96401.1"/>
    </source>
</evidence>
<evidence type="ECO:0000256" key="6">
    <source>
        <dbReference type="ARBA" id="ARBA00016471"/>
    </source>
</evidence>
<evidence type="ECO:0000256" key="7">
    <source>
        <dbReference type="ARBA" id="ARBA00022490"/>
    </source>
</evidence>
<proteinExistence type="inferred from homology"/>
<reference evidence="17 18" key="1">
    <citation type="submission" date="2015-02" db="EMBL/GenBank/DDBJ databases">
        <title>Single cell genomics of a rare environmental alphaproteobacterium provides unique insights into Rickettsiaceae evolution.</title>
        <authorList>
            <person name="Martijn J."/>
            <person name="Schulz F."/>
            <person name="Zaremba-Niedzwiedzka K."/>
            <person name="Viklund J."/>
            <person name="Stepanauskas R."/>
            <person name="Andersson S.G.E."/>
            <person name="Horn M."/>
            <person name="Guy L."/>
            <person name="Ettema T.J.G."/>
        </authorList>
    </citation>
    <scope>NUCLEOTIDE SEQUENCE [LARGE SCALE GENOMIC DNA]</scope>
    <source>
        <strain evidence="17 18">SCGC AAA041-L04</strain>
    </source>
</reference>
<gene>
    <name evidence="13 17" type="primary">pgk</name>
    <name evidence="17" type="ORF">SZ25_00551</name>
</gene>
<evidence type="ECO:0000256" key="4">
    <source>
        <dbReference type="ARBA" id="ARBA00011245"/>
    </source>
</evidence>
<dbReference type="PATRIC" id="fig|1607817.3.peg.547"/>
<evidence type="ECO:0000256" key="16">
    <source>
        <dbReference type="RuleBase" id="RU000532"/>
    </source>
</evidence>
<accession>A0A0F5MNX8</accession>
<dbReference type="Gene3D" id="3.40.50.1260">
    <property type="entry name" value="Phosphoglycerate kinase, N-terminal domain"/>
    <property type="match status" value="2"/>
</dbReference>
<feature type="binding site" evidence="13 15">
    <location>
        <position position="186"/>
    </location>
    <ligand>
        <name>ATP</name>
        <dbReference type="ChEBI" id="CHEBI:30616"/>
    </ligand>
</feature>
<dbReference type="InterPro" id="IPR015824">
    <property type="entry name" value="Phosphoglycerate_kinase_N"/>
</dbReference>
<dbReference type="FunFam" id="3.40.50.1260:FF:000006">
    <property type="entry name" value="Phosphoglycerate kinase"/>
    <property type="match status" value="1"/>
</dbReference>
<dbReference type="PRINTS" id="PR00477">
    <property type="entry name" value="PHGLYCKINASE"/>
</dbReference>
<dbReference type="PANTHER" id="PTHR11406">
    <property type="entry name" value="PHOSPHOGLYCERATE KINASE"/>
    <property type="match status" value="1"/>
</dbReference>
<feature type="binding site" evidence="13">
    <location>
        <position position="31"/>
    </location>
    <ligand>
        <name>substrate</name>
    </ligand>
</feature>
<keyword evidence="12 13" id="KW-0324">Glycolysis</keyword>
<keyword evidence="8 13" id="KW-0808">Transferase</keyword>
<dbReference type="GO" id="GO:0005829">
    <property type="term" value="C:cytosol"/>
    <property type="evidence" value="ECO:0007669"/>
    <property type="project" value="TreeGrafter"/>
</dbReference>
<comment type="pathway">
    <text evidence="2 13">Carbohydrate degradation; glycolysis; pyruvate from D-glyceraldehyde 3-phosphate: step 2/5.</text>
</comment>
<feature type="binding site" evidence="13">
    <location>
        <position position="136"/>
    </location>
    <ligand>
        <name>substrate</name>
    </ligand>
</feature>
<dbReference type="EMBL" id="JYHA01000087">
    <property type="protein sequence ID" value="KKB96401.1"/>
    <property type="molecule type" value="Genomic_DNA"/>
</dbReference>
<keyword evidence="9 13" id="KW-0547">Nucleotide-binding</keyword>
<evidence type="ECO:0000256" key="9">
    <source>
        <dbReference type="ARBA" id="ARBA00022741"/>
    </source>
</evidence>
<evidence type="ECO:0000256" key="8">
    <source>
        <dbReference type="ARBA" id="ARBA00022679"/>
    </source>
</evidence>
<dbReference type="GO" id="GO:0043531">
    <property type="term" value="F:ADP binding"/>
    <property type="evidence" value="ECO:0007669"/>
    <property type="project" value="TreeGrafter"/>
</dbReference>
<dbReference type="HAMAP" id="MF_00145">
    <property type="entry name" value="Phosphoglyc_kinase"/>
    <property type="match status" value="1"/>
</dbReference>
<evidence type="ECO:0000256" key="3">
    <source>
        <dbReference type="ARBA" id="ARBA00008982"/>
    </source>
</evidence>
<sequence length="382" mass="41190">MQNLSVEGKKVVLRVDLNVPMINGKIEDDTRIVKILPTIKYLTEHKAKIIIISHFGRPKGRIVKEMSLEPIAKYLQVKFVDTNPQDAIAKMQNGDVICLENLRFNPGEEANDGNFAKELASYGDIYINDAFSCSHRSHASIVGIAKLLPGAAGLLLQEELLNLEKILSAPSHPMAAIVGGSKISTKLNLLYHLIKKADLLVVGGAMANSFLKASGYDVGKSLYEADLIDVAKDIIAKAHENNCKLILPIDVVISSSINDSNSKIVNATDVDANSMILDLGPKTIAIVTSELQKIKTLVWNGPLGAFEYKPFDQGTINLAKEVSRLTISKQLISVAGGGDIVSALTAAGVVDDFSYISTAGGAFLEWLEGMNLPGIEVLQNDI</sequence>
<feature type="binding site" evidence="14">
    <location>
        <position position="31"/>
    </location>
    <ligand>
        <name>(2R)-3-phosphoglycerate</name>
        <dbReference type="ChEBI" id="CHEBI:58272"/>
    </ligand>
</feature>
<feature type="binding site" evidence="13 14">
    <location>
        <begin position="16"/>
        <end position="18"/>
    </location>
    <ligand>
        <name>substrate</name>
    </ligand>
</feature>
<dbReference type="PIRSF" id="PIRSF000724">
    <property type="entry name" value="Pgk"/>
    <property type="match status" value="1"/>
</dbReference>
<comment type="subcellular location">
    <subcellularLocation>
        <location evidence="13">Cytoplasm</location>
    </subcellularLocation>
</comment>